<dbReference type="InterPro" id="IPR036383">
    <property type="entry name" value="TSP1_rpt_sf"/>
</dbReference>
<keyword evidence="4" id="KW-1185">Reference proteome</keyword>
<comment type="caution">
    <text evidence="3">The sequence shown here is derived from an EMBL/GenBank/DDBJ whole genome shotgun (WGS) entry which is preliminary data.</text>
</comment>
<evidence type="ECO:0000313" key="3">
    <source>
        <dbReference type="EMBL" id="VDI33457.1"/>
    </source>
</evidence>
<proteinExistence type="predicted"/>
<gene>
    <name evidence="3" type="ORF">MGAL_10B023337</name>
</gene>
<sequence>MADGVDGDLGMNIVVVQQHVDHVDHTINGGWSSWEQWGSWDNCTAECKPCRSSTDPFQNRTRLRYCSSPKPACNGNDCSGLGEISESQTCNTQYCIVNGGWSSWGSWGKWDNCSAACKPCGQSSDPYQKRLRYRSCTDPRPACNGSLCSGSE</sequence>
<dbReference type="PANTHER" id="PTHR22906">
    <property type="entry name" value="PROPERDIN"/>
    <property type="match status" value="1"/>
</dbReference>
<dbReference type="InterPro" id="IPR052065">
    <property type="entry name" value="Compl_asym_regulator"/>
</dbReference>
<evidence type="ECO:0000256" key="2">
    <source>
        <dbReference type="ARBA" id="ARBA00023157"/>
    </source>
</evidence>
<dbReference type="PROSITE" id="PS50092">
    <property type="entry name" value="TSP1"/>
    <property type="match status" value="1"/>
</dbReference>
<dbReference type="Gene3D" id="2.20.100.10">
    <property type="entry name" value="Thrombospondin type-1 (TSP1) repeat"/>
    <property type="match status" value="2"/>
</dbReference>
<accession>A0A8B6EGZ2</accession>
<evidence type="ECO:0000313" key="4">
    <source>
        <dbReference type="Proteomes" id="UP000596742"/>
    </source>
</evidence>
<name>A0A8B6EGZ2_MYTGA</name>
<dbReference type="Proteomes" id="UP000596742">
    <property type="component" value="Unassembled WGS sequence"/>
</dbReference>
<dbReference type="EMBL" id="UYJE01005047">
    <property type="protein sequence ID" value="VDI33457.1"/>
    <property type="molecule type" value="Genomic_DNA"/>
</dbReference>
<evidence type="ECO:0000256" key="1">
    <source>
        <dbReference type="ARBA" id="ARBA00022737"/>
    </source>
</evidence>
<dbReference type="InterPro" id="IPR000884">
    <property type="entry name" value="TSP1_rpt"/>
</dbReference>
<protein>
    <submittedName>
        <fullName evidence="3">Uncharacterized protein</fullName>
    </submittedName>
</protein>
<keyword evidence="2" id="KW-1015">Disulfide bond</keyword>
<organism evidence="3 4">
    <name type="scientific">Mytilus galloprovincialis</name>
    <name type="common">Mediterranean mussel</name>
    <dbReference type="NCBI Taxonomy" id="29158"/>
    <lineage>
        <taxon>Eukaryota</taxon>
        <taxon>Metazoa</taxon>
        <taxon>Spiralia</taxon>
        <taxon>Lophotrochozoa</taxon>
        <taxon>Mollusca</taxon>
        <taxon>Bivalvia</taxon>
        <taxon>Autobranchia</taxon>
        <taxon>Pteriomorphia</taxon>
        <taxon>Mytilida</taxon>
        <taxon>Mytiloidea</taxon>
        <taxon>Mytilidae</taxon>
        <taxon>Mytilinae</taxon>
        <taxon>Mytilus</taxon>
    </lineage>
</organism>
<reference evidence="3" key="1">
    <citation type="submission" date="2018-11" db="EMBL/GenBank/DDBJ databases">
        <authorList>
            <person name="Alioto T."/>
            <person name="Alioto T."/>
        </authorList>
    </citation>
    <scope>NUCLEOTIDE SEQUENCE</scope>
</reference>
<dbReference type="PANTHER" id="PTHR22906:SF21">
    <property type="entry name" value="SEMA DOMAIN-CONTAINING PROTEIN"/>
    <property type="match status" value="1"/>
</dbReference>
<keyword evidence="1" id="KW-0677">Repeat</keyword>
<dbReference type="SUPFAM" id="SSF82895">
    <property type="entry name" value="TSP-1 type 1 repeat"/>
    <property type="match status" value="1"/>
</dbReference>
<dbReference type="AlphaFoldDB" id="A0A8B6EGZ2"/>